<feature type="region of interest" description="Disordered" evidence="1">
    <location>
        <begin position="223"/>
        <end position="281"/>
    </location>
</feature>
<dbReference type="Proteomes" id="UP001314263">
    <property type="component" value="Unassembled WGS sequence"/>
</dbReference>
<feature type="compositionally biased region" description="Basic and acidic residues" evidence="1">
    <location>
        <begin position="223"/>
        <end position="233"/>
    </location>
</feature>
<evidence type="ECO:0000313" key="4">
    <source>
        <dbReference type="Proteomes" id="UP001314263"/>
    </source>
</evidence>
<feature type="compositionally biased region" description="Gly residues" evidence="1">
    <location>
        <begin position="258"/>
        <end position="281"/>
    </location>
</feature>
<dbReference type="EMBL" id="CAUYUE010000017">
    <property type="protein sequence ID" value="CAK0787513.1"/>
    <property type="molecule type" value="Genomic_DNA"/>
</dbReference>
<dbReference type="CDD" id="cd21039">
    <property type="entry name" value="NURR"/>
    <property type="match status" value="2"/>
</dbReference>
<proteinExistence type="predicted"/>
<name>A0AAV1IN94_9CHLO</name>
<sequence>MSDRSVSKSRSRSPDRDHSPVPRSASRSRSPVRSVSKDDSPRRLSRSVTPRRASRSRSRSRGQGGDWKRTLDGLIDRGDISSRDLDTRTMDALEDLAADLGDDAALAAVDRFAEANFSRITNKSGFLMGIIRRVQEDGPNRGNVDLDILPRSVRYRLKDVIDEGRINKLDIDARMLKALADLPVDLGIEAIDKFAMASLDSIRSKTGFMMGIIKRIQEDLSGRYRDPYPRDRGYSGGGGYGRDRYDRGGGGYDRNDRGYGGGSRYGGGGGGGGGGGNYGRY</sequence>
<feature type="compositionally biased region" description="Basic and acidic residues" evidence="1">
    <location>
        <begin position="1"/>
        <end position="20"/>
    </location>
</feature>
<keyword evidence="4" id="KW-1185">Reference proteome</keyword>
<dbReference type="Pfam" id="PF18360">
    <property type="entry name" value="hnRNP_Q_AcD"/>
    <property type="match status" value="2"/>
</dbReference>
<feature type="domain" description="Heterogeneous nuclear ribonucleoprotein Q acidic" evidence="2">
    <location>
        <begin position="69"/>
        <end position="135"/>
    </location>
</feature>
<feature type="domain" description="Heterogeneous nuclear ribonucleoprotein Q acidic" evidence="2">
    <location>
        <begin position="149"/>
        <end position="217"/>
    </location>
</feature>
<accession>A0AAV1IN94</accession>
<organism evidence="3 4">
    <name type="scientific">Coccomyxa viridis</name>
    <dbReference type="NCBI Taxonomy" id="1274662"/>
    <lineage>
        <taxon>Eukaryota</taxon>
        <taxon>Viridiplantae</taxon>
        <taxon>Chlorophyta</taxon>
        <taxon>core chlorophytes</taxon>
        <taxon>Trebouxiophyceae</taxon>
        <taxon>Trebouxiophyceae incertae sedis</taxon>
        <taxon>Coccomyxaceae</taxon>
        <taxon>Coccomyxa</taxon>
    </lineage>
</organism>
<evidence type="ECO:0000256" key="1">
    <source>
        <dbReference type="SAM" id="MobiDB-lite"/>
    </source>
</evidence>
<feature type="compositionally biased region" description="Low complexity" evidence="1">
    <location>
        <begin position="21"/>
        <end position="34"/>
    </location>
</feature>
<evidence type="ECO:0000259" key="2">
    <source>
        <dbReference type="Pfam" id="PF18360"/>
    </source>
</evidence>
<dbReference type="AlphaFoldDB" id="A0AAV1IN94"/>
<evidence type="ECO:0000313" key="3">
    <source>
        <dbReference type="EMBL" id="CAK0787513.1"/>
    </source>
</evidence>
<dbReference type="InterPro" id="IPR041337">
    <property type="entry name" value="hnRNP_Q_AcD"/>
</dbReference>
<protein>
    <recommendedName>
        <fullName evidence="2">Heterogeneous nuclear ribonucleoprotein Q acidic domain-containing protein</fullName>
    </recommendedName>
</protein>
<feature type="compositionally biased region" description="Basic and acidic residues" evidence="1">
    <location>
        <begin position="241"/>
        <end position="257"/>
    </location>
</feature>
<feature type="region of interest" description="Disordered" evidence="1">
    <location>
        <begin position="1"/>
        <end position="72"/>
    </location>
</feature>
<gene>
    <name evidence="3" type="ORF">CVIRNUC_010733</name>
</gene>
<comment type="caution">
    <text evidence="3">The sequence shown here is derived from an EMBL/GenBank/DDBJ whole genome shotgun (WGS) entry which is preliminary data.</text>
</comment>
<reference evidence="3 4" key="1">
    <citation type="submission" date="2023-10" db="EMBL/GenBank/DDBJ databases">
        <authorList>
            <person name="Maclean D."/>
            <person name="Macfadyen A."/>
        </authorList>
    </citation>
    <scope>NUCLEOTIDE SEQUENCE [LARGE SCALE GENOMIC DNA]</scope>
</reference>